<gene>
    <name evidence="1" type="ORF">NC653_023034</name>
</gene>
<name>A0AAD6MG57_9ROSI</name>
<dbReference type="Proteomes" id="UP001164929">
    <property type="component" value="Chromosome 9"/>
</dbReference>
<dbReference type="EMBL" id="JAQIZT010000009">
    <property type="protein sequence ID" value="KAJ6984919.1"/>
    <property type="molecule type" value="Genomic_DNA"/>
</dbReference>
<dbReference type="Pfam" id="PF04031">
    <property type="entry name" value="Las1"/>
    <property type="match status" value="1"/>
</dbReference>
<dbReference type="GO" id="GO:0004519">
    <property type="term" value="F:endonuclease activity"/>
    <property type="evidence" value="ECO:0007669"/>
    <property type="project" value="InterPro"/>
</dbReference>
<organism evidence="1 2">
    <name type="scientific">Populus alba x Populus x berolinensis</name>
    <dbReference type="NCBI Taxonomy" id="444605"/>
    <lineage>
        <taxon>Eukaryota</taxon>
        <taxon>Viridiplantae</taxon>
        <taxon>Streptophyta</taxon>
        <taxon>Embryophyta</taxon>
        <taxon>Tracheophyta</taxon>
        <taxon>Spermatophyta</taxon>
        <taxon>Magnoliopsida</taxon>
        <taxon>eudicotyledons</taxon>
        <taxon>Gunneridae</taxon>
        <taxon>Pentapetalae</taxon>
        <taxon>rosids</taxon>
        <taxon>fabids</taxon>
        <taxon>Malpighiales</taxon>
        <taxon>Salicaceae</taxon>
        <taxon>Saliceae</taxon>
        <taxon>Populus</taxon>
    </lineage>
</organism>
<reference evidence="1" key="1">
    <citation type="journal article" date="2023" name="Mol. Ecol. Resour.">
        <title>Chromosome-level genome assembly of a triploid poplar Populus alba 'Berolinensis'.</title>
        <authorList>
            <person name="Chen S."/>
            <person name="Yu Y."/>
            <person name="Wang X."/>
            <person name="Wang S."/>
            <person name="Zhang T."/>
            <person name="Zhou Y."/>
            <person name="He R."/>
            <person name="Meng N."/>
            <person name="Wang Y."/>
            <person name="Liu W."/>
            <person name="Liu Z."/>
            <person name="Liu J."/>
            <person name="Guo Q."/>
            <person name="Huang H."/>
            <person name="Sederoff R.R."/>
            <person name="Wang G."/>
            <person name="Qu G."/>
            <person name="Chen S."/>
        </authorList>
    </citation>
    <scope>NUCLEOTIDE SEQUENCE</scope>
    <source>
        <strain evidence="1">SC-2020</strain>
    </source>
</reference>
<dbReference type="PANTHER" id="PTHR15002">
    <property type="entry name" value="RIBOSOMAL BIOGENESIS PROTEIN LAS1L"/>
    <property type="match status" value="1"/>
</dbReference>
<evidence type="ECO:0000313" key="2">
    <source>
        <dbReference type="Proteomes" id="UP001164929"/>
    </source>
</evidence>
<protein>
    <recommendedName>
        <fullName evidence="3">Las1-like family protein</fullName>
    </recommendedName>
</protein>
<proteinExistence type="predicted"/>
<sequence length="677" mass="75675">MESLLGFQDESIAVVGDDQEKSTSSSYGYKLVPWLNWSEWECVRDSLFSDSPEKIHSAITRISTWRSRGCLPAVIDVTASIIEVQQKDPLYRKDLPDDAIHSEQMLAMLYCMAILRLVNCVVEKTRKKTEVSIAEAAGAIGIPRTLIDIRHEGSHRDLPALALVRDSAVKAIDWLKSYYWEPQTKQIPFQRDGSADIRKEIKSKFRELASCLKVKKSTHPGSSAIKAKRSKKNITKTLKNLVRLYSSFSSEVLSVLLEFLLKALDSSNLVELPKDCLVGEGVCTLLDDWKLVITKFSKKEPEVLLMLLKAVLNMIDTHEAMKYEMGNHKLRTHLISWEHGTENCQIDRLSSLFAWLVGQLKGLKPLRCKQSAAESLASSIGMNLSNAILMEVLRKCLLVSSYGNKQLMCSALHLAQLMGDSSVMDKLKKLSLLALSDPDVTQEKSPPPSLNSLLTQQDQSIHQATKKLDFVKLCRTKSKVAERTDGDVGSSGRWVVAKSWNPCPIGMLPRDLGSSGCLPVLDCDDDSKKPVHASERNQIWEQKQCSIREPGGDIPLSDYTSVERTGSKREAGSDIYLLDKSSVKKMRETADSFESEDENVLLSKDDKGCLMINGVWKKIGEEELLAIMSNVRILVFVPVILVNCFQLCQGWSVLCWQCDCSYLVQGAALATLQEHNF</sequence>
<dbReference type="GO" id="GO:0030687">
    <property type="term" value="C:preribosome, large subunit precursor"/>
    <property type="evidence" value="ECO:0007669"/>
    <property type="project" value="TreeGrafter"/>
</dbReference>
<keyword evidence="2" id="KW-1185">Reference proteome</keyword>
<accession>A0AAD6MG57</accession>
<dbReference type="GO" id="GO:0000460">
    <property type="term" value="P:maturation of 5.8S rRNA"/>
    <property type="evidence" value="ECO:0007669"/>
    <property type="project" value="TreeGrafter"/>
</dbReference>
<dbReference type="GO" id="GO:0090730">
    <property type="term" value="C:Las1 complex"/>
    <property type="evidence" value="ECO:0007669"/>
    <property type="project" value="InterPro"/>
</dbReference>
<dbReference type="PANTHER" id="PTHR15002:SF0">
    <property type="entry name" value="RIBOSOMAL BIOGENESIS PROTEIN LAS1L"/>
    <property type="match status" value="1"/>
</dbReference>
<dbReference type="AlphaFoldDB" id="A0AAD6MG57"/>
<comment type="caution">
    <text evidence="1">The sequence shown here is derived from an EMBL/GenBank/DDBJ whole genome shotgun (WGS) entry which is preliminary data.</text>
</comment>
<evidence type="ECO:0000313" key="1">
    <source>
        <dbReference type="EMBL" id="KAJ6984919.1"/>
    </source>
</evidence>
<evidence type="ECO:0008006" key="3">
    <source>
        <dbReference type="Google" id="ProtNLM"/>
    </source>
</evidence>
<dbReference type="GO" id="GO:0000470">
    <property type="term" value="P:maturation of LSU-rRNA"/>
    <property type="evidence" value="ECO:0007669"/>
    <property type="project" value="TreeGrafter"/>
</dbReference>
<dbReference type="InterPro" id="IPR007174">
    <property type="entry name" value="Las1"/>
</dbReference>